<dbReference type="Proteomes" id="UP000814176">
    <property type="component" value="Unassembled WGS sequence"/>
</dbReference>
<evidence type="ECO:0000256" key="1">
    <source>
        <dbReference type="SAM" id="MobiDB-lite"/>
    </source>
</evidence>
<reference evidence="2 3" key="1">
    <citation type="journal article" date="2021" name="Environ. Microbiol.">
        <title>Gene family expansions and transcriptome signatures uncover fungal adaptations to wood decay.</title>
        <authorList>
            <person name="Hage H."/>
            <person name="Miyauchi S."/>
            <person name="Viragh M."/>
            <person name="Drula E."/>
            <person name="Min B."/>
            <person name="Chaduli D."/>
            <person name="Navarro D."/>
            <person name="Favel A."/>
            <person name="Norest M."/>
            <person name="Lesage-Meessen L."/>
            <person name="Balint B."/>
            <person name="Merenyi Z."/>
            <person name="de Eugenio L."/>
            <person name="Morin E."/>
            <person name="Martinez A.T."/>
            <person name="Baldrian P."/>
            <person name="Stursova M."/>
            <person name="Martinez M.J."/>
            <person name="Novotny C."/>
            <person name="Magnuson J.K."/>
            <person name="Spatafora J.W."/>
            <person name="Maurice S."/>
            <person name="Pangilinan J."/>
            <person name="Andreopoulos W."/>
            <person name="LaButti K."/>
            <person name="Hundley H."/>
            <person name="Na H."/>
            <person name="Kuo A."/>
            <person name="Barry K."/>
            <person name="Lipzen A."/>
            <person name="Henrissat B."/>
            <person name="Riley R."/>
            <person name="Ahrendt S."/>
            <person name="Nagy L.G."/>
            <person name="Grigoriev I.V."/>
            <person name="Martin F."/>
            <person name="Rosso M.N."/>
        </authorList>
    </citation>
    <scope>NUCLEOTIDE SEQUENCE [LARGE SCALE GENOMIC DNA]</scope>
    <source>
        <strain evidence="2 3">CIRM-BRFM 1785</strain>
    </source>
</reference>
<sequence>MPVAHHTHRDASGNPLKCPDLPKGFPVQGPATPFARVGDASGRDGASAGEAEGAGPVRVVRIGRTWFATRPTCAPCGFLVAFSRHIDPDLPFFYDPGCMNRHRRLWIRYFGRLDIPRGTPRRTRIWLLIQGVPLDFLSESNRRVRDHTYMLIARSQLVRKAVRALARAAHRSVPREILAHTHNYIKQEVPSERHRLVLALVAS</sequence>
<feature type="compositionally biased region" description="Low complexity" evidence="1">
    <location>
        <begin position="38"/>
        <end position="51"/>
    </location>
</feature>
<keyword evidence="3" id="KW-1185">Reference proteome</keyword>
<evidence type="ECO:0000313" key="2">
    <source>
        <dbReference type="EMBL" id="KAH9836339.1"/>
    </source>
</evidence>
<dbReference type="GeneID" id="72005566"/>
<dbReference type="EMBL" id="JADCUA010000011">
    <property type="protein sequence ID" value="KAH9836339.1"/>
    <property type="molecule type" value="Genomic_DNA"/>
</dbReference>
<feature type="region of interest" description="Disordered" evidence="1">
    <location>
        <begin position="1"/>
        <end position="22"/>
    </location>
</feature>
<organism evidence="2 3">
    <name type="scientific">Rhodofomes roseus</name>
    <dbReference type="NCBI Taxonomy" id="34475"/>
    <lineage>
        <taxon>Eukaryota</taxon>
        <taxon>Fungi</taxon>
        <taxon>Dikarya</taxon>
        <taxon>Basidiomycota</taxon>
        <taxon>Agaricomycotina</taxon>
        <taxon>Agaricomycetes</taxon>
        <taxon>Polyporales</taxon>
        <taxon>Rhodofomes</taxon>
    </lineage>
</organism>
<gene>
    <name evidence="2" type="ORF">C8Q71DRAFT_78015</name>
</gene>
<comment type="caution">
    <text evidence="2">The sequence shown here is derived from an EMBL/GenBank/DDBJ whole genome shotgun (WGS) entry which is preliminary data.</text>
</comment>
<feature type="region of interest" description="Disordered" evidence="1">
    <location>
        <begin position="32"/>
        <end position="51"/>
    </location>
</feature>
<accession>A0ABQ8KF20</accession>
<evidence type="ECO:0000313" key="3">
    <source>
        <dbReference type="Proteomes" id="UP000814176"/>
    </source>
</evidence>
<protein>
    <submittedName>
        <fullName evidence="2">Uncharacterized protein</fullName>
    </submittedName>
</protein>
<name>A0ABQ8KF20_9APHY</name>
<dbReference type="RefSeq" id="XP_047778624.1">
    <property type="nucleotide sequence ID" value="XM_047924834.1"/>
</dbReference>
<proteinExistence type="predicted"/>